<proteinExistence type="predicted"/>
<name>A0A6J6GKH9_9ZZZZ</name>
<dbReference type="AlphaFoldDB" id="A0A6J6GKH9"/>
<dbReference type="SUPFAM" id="SSF52266">
    <property type="entry name" value="SGNH hydrolase"/>
    <property type="match status" value="1"/>
</dbReference>
<dbReference type="EMBL" id="CAEZSR010000305">
    <property type="protein sequence ID" value="CAB4599405.1"/>
    <property type="molecule type" value="Genomic_DNA"/>
</dbReference>
<sequence>MTPRRDRLGALCVVAALCLSACGATAQGGDTTSPAPAAVIGVGELPPPLVTTTSTVPTATETTPETVAVTTTTIPFSAPGNRILMIGDSILASTSKRYSNDMCRALVPLGWRVAVEAEVSRGIDFGLDVVRARGDDGWDAALVFLGTNYGNDENAYLRTLNRIITELGDIPIVLVTVSEYRDEVREVNQVVTTMPEVYDNISVVDWRAITAAYPDVLNEDGIHPTPAGREVLAEAVATHLGAAPTSPGSCLDSQFTDDSSGTIDGRPTGSGSGSGSGNSATTTTVRAGSATTTTVRAGTTTTTTVRPATTTTTTPSGGSGGSTTTAPTVATTTTAPAVTVPTTPATTAAPAPTTTGP</sequence>
<gene>
    <name evidence="2" type="ORF">UFOPK1493_04214</name>
</gene>
<feature type="region of interest" description="Disordered" evidence="1">
    <location>
        <begin position="242"/>
        <end position="357"/>
    </location>
</feature>
<dbReference type="InterPro" id="IPR036514">
    <property type="entry name" value="SGNH_hydro_sf"/>
</dbReference>
<evidence type="ECO:0000256" key="1">
    <source>
        <dbReference type="SAM" id="MobiDB-lite"/>
    </source>
</evidence>
<protein>
    <submittedName>
        <fullName evidence="2">Unannotated protein</fullName>
    </submittedName>
</protein>
<organism evidence="2">
    <name type="scientific">freshwater metagenome</name>
    <dbReference type="NCBI Taxonomy" id="449393"/>
    <lineage>
        <taxon>unclassified sequences</taxon>
        <taxon>metagenomes</taxon>
        <taxon>ecological metagenomes</taxon>
    </lineage>
</organism>
<feature type="compositionally biased region" description="Polar residues" evidence="1">
    <location>
        <begin position="246"/>
        <end position="262"/>
    </location>
</feature>
<dbReference type="Gene3D" id="3.40.50.1110">
    <property type="entry name" value="SGNH hydrolase"/>
    <property type="match status" value="1"/>
</dbReference>
<accession>A0A6J6GKH9</accession>
<feature type="compositionally biased region" description="Low complexity" evidence="1">
    <location>
        <begin position="277"/>
        <end position="357"/>
    </location>
</feature>
<reference evidence="2" key="1">
    <citation type="submission" date="2020-05" db="EMBL/GenBank/DDBJ databases">
        <authorList>
            <person name="Chiriac C."/>
            <person name="Salcher M."/>
            <person name="Ghai R."/>
            <person name="Kavagutti S V."/>
        </authorList>
    </citation>
    <scope>NUCLEOTIDE SEQUENCE</scope>
</reference>
<evidence type="ECO:0000313" key="2">
    <source>
        <dbReference type="EMBL" id="CAB4599405.1"/>
    </source>
</evidence>